<accession>A0A2T7BBB2</accession>
<dbReference type="OrthoDB" id="9802121at2"/>
<dbReference type="RefSeq" id="WP_108689336.1">
    <property type="nucleotide sequence ID" value="NZ_QCYK01000004.1"/>
</dbReference>
<evidence type="ECO:0000313" key="7">
    <source>
        <dbReference type="EMBL" id="PUZ21684.1"/>
    </source>
</evidence>
<feature type="transmembrane region" description="Helical" evidence="6">
    <location>
        <begin position="102"/>
        <end position="126"/>
    </location>
</feature>
<comment type="subcellular location">
    <subcellularLocation>
        <location evidence="1">Membrane</location>
        <topology evidence="1">Multi-pass membrane protein</topology>
    </subcellularLocation>
</comment>
<keyword evidence="4 6" id="KW-1133">Transmembrane helix</keyword>
<evidence type="ECO:0000256" key="6">
    <source>
        <dbReference type="SAM" id="Phobius"/>
    </source>
</evidence>
<evidence type="ECO:0000256" key="2">
    <source>
        <dbReference type="ARBA" id="ARBA00009694"/>
    </source>
</evidence>
<evidence type="ECO:0000313" key="8">
    <source>
        <dbReference type="Proteomes" id="UP000244450"/>
    </source>
</evidence>
<keyword evidence="5 6" id="KW-0472">Membrane</keyword>
<comment type="similarity">
    <text evidence="2">Belongs to the UPF0382 family.</text>
</comment>
<dbReference type="PANTHER" id="PTHR43461:SF1">
    <property type="entry name" value="TRANSMEMBRANE PROTEIN 256"/>
    <property type="match status" value="1"/>
</dbReference>
<keyword evidence="8" id="KW-1185">Reference proteome</keyword>
<reference evidence="7 8" key="1">
    <citation type="submission" date="2018-04" db="EMBL/GenBank/DDBJ databases">
        <title>Chitinophaga fuyangensis sp. nov., isolated from soil in a chemical factory.</title>
        <authorList>
            <person name="Chen K."/>
        </authorList>
    </citation>
    <scope>NUCLEOTIDE SEQUENCE [LARGE SCALE GENOMIC DNA]</scope>
    <source>
        <strain evidence="7 8">LY-1</strain>
    </source>
</reference>
<dbReference type="InterPro" id="IPR006696">
    <property type="entry name" value="DUF423"/>
</dbReference>
<dbReference type="PANTHER" id="PTHR43461">
    <property type="entry name" value="TRANSMEMBRANE PROTEIN 256"/>
    <property type="match status" value="1"/>
</dbReference>
<dbReference type="Proteomes" id="UP000244450">
    <property type="component" value="Unassembled WGS sequence"/>
</dbReference>
<feature type="transmembrane region" description="Helical" evidence="6">
    <location>
        <begin position="47"/>
        <end position="63"/>
    </location>
</feature>
<evidence type="ECO:0000256" key="5">
    <source>
        <dbReference type="ARBA" id="ARBA00023136"/>
    </source>
</evidence>
<evidence type="ECO:0000256" key="3">
    <source>
        <dbReference type="ARBA" id="ARBA00022692"/>
    </source>
</evidence>
<feature type="transmembrane region" description="Helical" evidence="6">
    <location>
        <begin position="70"/>
        <end position="90"/>
    </location>
</feature>
<sequence>MHKGFLVWAAVMGALAVTFGAFGAHKLKELVTPDAVATFQTGVQYQFYHVFALLAVAILFNWMPGPQLTWAGRLFIMGTLLFSGSLYAIVLCKAANVEFPRIIGVVTPLGGLCYIIGWVLLLLAVLKWK</sequence>
<dbReference type="Pfam" id="PF04241">
    <property type="entry name" value="DUF423"/>
    <property type="match status" value="1"/>
</dbReference>
<dbReference type="GO" id="GO:0005886">
    <property type="term" value="C:plasma membrane"/>
    <property type="evidence" value="ECO:0007669"/>
    <property type="project" value="TreeGrafter"/>
</dbReference>
<proteinExistence type="inferred from homology"/>
<organism evidence="7 8">
    <name type="scientific">Chitinophaga parva</name>
    <dbReference type="NCBI Taxonomy" id="2169414"/>
    <lineage>
        <taxon>Bacteria</taxon>
        <taxon>Pseudomonadati</taxon>
        <taxon>Bacteroidota</taxon>
        <taxon>Chitinophagia</taxon>
        <taxon>Chitinophagales</taxon>
        <taxon>Chitinophagaceae</taxon>
        <taxon>Chitinophaga</taxon>
    </lineage>
</organism>
<comment type="caution">
    <text evidence="7">The sequence shown here is derived from an EMBL/GenBank/DDBJ whole genome shotgun (WGS) entry which is preliminary data.</text>
</comment>
<name>A0A2T7BBB2_9BACT</name>
<protein>
    <submittedName>
        <fullName evidence="7">DUF423 domain-containing protein</fullName>
    </submittedName>
</protein>
<gene>
    <name evidence="7" type="ORF">DCC81_24140</name>
</gene>
<keyword evidence="3 6" id="KW-0812">Transmembrane</keyword>
<evidence type="ECO:0000256" key="1">
    <source>
        <dbReference type="ARBA" id="ARBA00004141"/>
    </source>
</evidence>
<evidence type="ECO:0000256" key="4">
    <source>
        <dbReference type="ARBA" id="ARBA00022989"/>
    </source>
</evidence>
<dbReference type="EMBL" id="QCYK01000004">
    <property type="protein sequence ID" value="PUZ21684.1"/>
    <property type="molecule type" value="Genomic_DNA"/>
</dbReference>
<dbReference type="AlphaFoldDB" id="A0A2T7BBB2"/>